<dbReference type="RefSeq" id="WP_023383993.1">
    <property type="nucleotide sequence ID" value="NZ_CP009226.1"/>
</dbReference>
<dbReference type="KEGG" id="cfp:CR44_00205"/>
<evidence type="ECO:0000256" key="1">
    <source>
        <dbReference type="ARBA" id="ARBA00009254"/>
    </source>
</evidence>
<dbReference type="PROSITE" id="PS00579">
    <property type="entry name" value="RIBOSOMAL_L29"/>
    <property type="match status" value="1"/>
</dbReference>
<evidence type="ECO:0000256" key="5">
    <source>
        <dbReference type="HAMAP-Rule" id="MF_00374"/>
    </source>
</evidence>
<dbReference type="Proteomes" id="UP000093100">
    <property type="component" value="Unassembled WGS sequence"/>
</dbReference>
<sequence length="61" mass="6974">MKYIDISAKSISELNALLKEKKVLLFTLRQKLKTMQLTNPNEIRDTKKEIARINTAISAAK</sequence>
<accession>A0AAX0HAK2</accession>
<evidence type="ECO:0000256" key="2">
    <source>
        <dbReference type="ARBA" id="ARBA00022980"/>
    </source>
</evidence>
<evidence type="ECO:0000313" key="7">
    <source>
        <dbReference type="Proteomes" id="UP000093100"/>
    </source>
</evidence>
<dbReference type="Gene3D" id="1.10.287.310">
    <property type="match status" value="1"/>
</dbReference>
<dbReference type="EMBL" id="LFLK01000005">
    <property type="protein sequence ID" value="OCR90497.1"/>
    <property type="molecule type" value="Genomic_DNA"/>
</dbReference>
<dbReference type="Pfam" id="PF00831">
    <property type="entry name" value="Ribosomal_L29"/>
    <property type="match status" value="1"/>
</dbReference>
<dbReference type="InterPro" id="IPR018254">
    <property type="entry name" value="Ribosomal_uL29_CS"/>
</dbReference>
<proteinExistence type="inferred from homology"/>
<dbReference type="GO" id="GO:0006412">
    <property type="term" value="P:translation"/>
    <property type="evidence" value="ECO:0007669"/>
    <property type="project" value="UniProtKB-UniRule"/>
</dbReference>
<dbReference type="GO" id="GO:0005840">
    <property type="term" value="C:ribosome"/>
    <property type="evidence" value="ECO:0007669"/>
    <property type="project" value="UniProtKB-KW"/>
</dbReference>
<reference evidence="6 7" key="1">
    <citation type="journal article" date="2016" name="Genome Biol. Evol.">
        <title>Comparative Genomics of Campylobacter fetus from Reptiles and Mammals Reveals Divergent Evolution in Host-Associated Lineages.</title>
        <authorList>
            <person name="Gilbert M.J."/>
            <person name="Miller W.G."/>
            <person name="Yee E."/>
            <person name="Zomer A.L."/>
            <person name="van der Graaf-van Bloois L."/>
            <person name="Fitzgerald C."/>
            <person name="Forbes K.J."/>
            <person name="Meric G."/>
            <person name="Sheppard S.K."/>
            <person name="Wagenaar J.A."/>
            <person name="Duim B."/>
        </authorList>
    </citation>
    <scope>NUCLEOTIDE SEQUENCE [LARGE SCALE GENOMIC DNA]</scope>
    <source>
        <strain evidence="6 7">12S02225-3</strain>
    </source>
</reference>
<protein>
    <recommendedName>
        <fullName evidence="4 5">Large ribosomal subunit protein uL29</fullName>
    </recommendedName>
</protein>
<comment type="caution">
    <text evidence="6">The sequence shown here is derived from an EMBL/GenBank/DDBJ whole genome shotgun (WGS) entry which is preliminary data.</text>
</comment>
<name>A0AAX0HAK2_CAMFE</name>
<dbReference type="NCBIfam" id="TIGR00012">
    <property type="entry name" value="L29"/>
    <property type="match status" value="1"/>
</dbReference>
<dbReference type="HAMAP" id="MF_00374">
    <property type="entry name" value="Ribosomal_uL29"/>
    <property type="match status" value="1"/>
</dbReference>
<dbReference type="InterPro" id="IPR036049">
    <property type="entry name" value="Ribosomal_uL29_sf"/>
</dbReference>
<dbReference type="GO" id="GO:1990904">
    <property type="term" value="C:ribonucleoprotein complex"/>
    <property type="evidence" value="ECO:0007669"/>
    <property type="project" value="UniProtKB-KW"/>
</dbReference>
<evidence type="ECO:0000256" key="3">
    <source>
        <dbReference type="ARBA" id="ARBA00023274"/>
    </source>
</evidence>
<dbReference type="GO" id="GO:0003735">
    <property type="term" value="F:structural constituent of ribosome"/>
    <property type="evidence" value="ECO:0007669"/>
    <property type="project" value="InterPro"/>
</dbReference>
<evidence type="ECO:0000256" key="4">
    <source>
        <dbReference type="ARBA" id="ARBA00035204"/>
    </source>
</evidence>
<keyword evidence="2 5" id="KW-0689">Ribosomal protein</keyword>
<evidence type="ECO:0000313" key="6">
    <source>
        <dbReference type="EMBL" id="OCR90497.1"/>
    </source>
</evidence>
<dbReference type="InterPro" id="IPR001854">
    <property type="entry name" value="Ribosomal_uL29"/>
</dbReference>
<comment type="similarity">
    <text evidence="1 5">Belongs to the universal ribosomal protein uL29 family.</text>
</comment>
<dbReference type="SUPFAM" id="SSF46561">
    <property type="entry name" value="Ribosomal protein L29 (L29p)"/>
    <property type="match status" value="1"/>
</dbReference>
<dbReference type="AlphaFoldDB" id="A0AAX0HAK2"/>
<organism evidence="6 7">
    <name type="scientific">Campylobacter fetus subsp. testudinum</name>
    <dbReference type="NCBI Taxonomy" id="1507806"/>
    <lineage>
        <taxon>Bacteria</taxon>
        <taxon>Pseudomonadati</taxon>
        <taxon>Campylobacterota</taxon>
        <taxon>Epsilonproteobacteria</taxon>
        <taxon>Campylobacterales</taxon>
        <taxon>Campylobacteraceae</taxon>
        <taxon>Campylobacter</taxon>
    </lineage>
</organism>
<gene>
    <name evidence="5" type="primary">rpmC</name>
    <name evidence="6" type="ORF">CFT12S02225_05510</name>
</gene>
<keyword evidence="3 5" id="KW-0687">Ribonucleoprotein</keyword>